<keyword evidence="3" id="KW-0547">Nucleotide-binding</keyword>
<evidence type="ECO:0000313" key="7">
    <source>
        <dbReference type="EMBL" id="MBM7470769.1"/>
    </source>
</evidence>
<dbReference type="SUPFAM" id="SSF52540">
    <property type="entry name" value="P-loop containing nucleoside triphosphate hydrolases"/>
    <property type="match status" value="1"/>
</dbReference>
<dbReference type="InterPro" id="IPR027417">
    <property type="entry name" value="P-loop_NTPase"/>
</dbReference>
<evidence type="ECO:0000256" key="2">
    <source>
        <dbReference type="ARBA" id="ARBA00022448"/>
    </source>
</evidence>
<dbReference type="InterPro" id="IPR017871">
    <property type="entry name" value="ABC_transporter-like_CS"/>
</dbReference>
<dbReference type="Proteomes" id="UP000776164">
    <property type="component" value="Unassembled WGS sequence"/>
</dbReference>
<dbReference type="Gene3D" id="3.40.50.300">
    <property type="entry name" value="P-loop containing nucleotide triphosphate hydrolases"/>
    <property type="match status" value="1"/>
</dbReference>
<dbReference type="RefSeq" id="WP_205106472.1">
    <property type="nucleotide sequence ID" value="NZ_BAAAHT010000018.1"/>
</dbReference>
<organism evidence="7 8">
    <name type="scientific">Subtercola frigoramans</name>
    <dbReference type="NCBI Taxonomy" id="120298"/>
    <lineage>
        <taxon>Bacteria</taxon>
        <taxon>Bacillati</taxon>
        <taxon>Actinomycetota</taxon>
        <taxon>Actinomycetes</taxon>
        <taxon>Micrococcales</taxon>
        <taxon>Microbacteriaceae</taxon>
        <taxon>Subtercola</taxon>
    </lineage>
</organism>
<keyword evidence="4 7" id="KW-0067">ATP-binding</keyword>
<comment type="similarity">
    <text evidence="1">Belongs to the ABC transporter superfamily.</text>
</comment>
<name>A0ABS2L157_9MICO</name>
<keyword evidence="8" id="KW-1185">Reference proteome</keyword>
<evidence type="ECO:0000256" key="3">
    <source>
        <dbReference type="ARBA" id="ARBA00022741"/>
    </source>
</evidence>
<comment type="caution">
    <text evidence="7">The sequence shown here is derived from an EMBL/GenBank/DDBJ whole genome shotgun (WGS) entry which is preliminary data.</text>
</comment>
<keyword evidence="5" id="KW-0029">Amino-acid transport</keyword>
<dbReference type="PANTHER" id="PTHR43820">
    <property type="entry name" value="HIGH-AFFINITY BRANCHED-CHAIN AMINO ACID TRANSPORT ATP-BINDING PROTEIN LIVF"/>
    <property type="match status" value="1"/>
</dbReference>
<accession>A0ABS2L157</accession>
<feature type="domain" description="ABC transporter" evidence="6">
    <location>
        <begin position="22"/>
        <end position="243"/>
    </location>
</feature>
<reference evidence="7 8" key="1">
    <citation type="submission" date="2021-01" db="EMBL/GenBank/DDBJ databases">
        <title>Sequencing the genomes of 1000 actinobacteria strains.</title>
        <authorList>
            <person name="Klenk H.-P."/>
        </authorList>
    </citation>
    <scope>NUCLEOTIDE SEQUENCE [LARGE SCALE GENOMIC DNA]</scope>
    <source>
        <strain evidence="7 8">DSM 13057</strain>
    </source>
</reference>
<keyword evidence="2" id="KW-0813">Transport</keyword>
<dbReference type="PROSITE" id="PS50893">
    <property type="entry name" value="ABC_TRANSPORTER_2"/>
    <property type="match status" value="1"/>
</dbReference>
<dbReference type="Pfam" id="PF00005">
    <property type="entry name" value="ABC_tran"/>
    <property type="match status" value="1"/>
</dbReference>
<dbReference type="PANTHER" id="PTHR43820:SF4">
    <property type="entry name" value="HIGH-AFFINITY BRANCHED-CHAIN AMINO ACID TRANSPORT ATP-BINDING PROTEIN LIVF"/>
    <property type="match status" value="1"/>
</dbReference>
<evidence type="ECO:0000256" key="1">
    <source>
        <dbReference type="ARBA" id="ARBA00005417"/>
    </source>
</evidence>
<gene>
    <name evidence="7" type="ORF">JOE66_000403</name>
</gene>
<dbReference type="InterPro" id="IPR003439">
    <property type="entry name" value="ABC_transporter-like_ATP-bd"/>
</dbReference>
<dbReference type="EMBL" id="JAFBBU010000001">
    <property type="protein sequence ID" value="MBM7470769.1"/>
    <property type="molecule type" value="Genomic_DNA"/>
</dbReference>
<evidence type="ECO:0000313" key="8">
    <source>
        <dbReference type="Proteomes" id="UP000776164"/>
    </source>
</evidence>
<dbReference type="SMART" id="SM00382">
    <property type="entry name" value="AAA"/>
    <property type="match status" value="1"/>
</dbReference>
<dbReference type="InterPro" id="IPR003593">
    <property type="entry name" value="AAA+_ATPase"/>
</dbReference>
<evidence type="ECO:0000259" key="6">
    <source>
        <dbReference type="PROSITE" id="PS50893"/>
    </source>
</evidence>
<evidence type="ECO:0000256" key="4">
    <source>
        <dbReference type="ARBA" id="ARBA00022840"/>
    </source>
</evidence>
<dbReference type="CDD" id="cd03224">
    <property type="entry name" value="ABC_TM1139_LivF_branched"/>
    <property type="match status" value="1"/>
</dbReference>
<dbReference type="InterPro" id="IPR052156">
    <property type="entry name" value="BCAA_Transport_ATP-bd_LivF"/>
</dbReference>
<evidence type="ECO:0000256" key="5">
    <source>
        <dbReference type="ARBA" id="ARBA00022970"/>
    </source>
</evidence>
<dbReference type="PROSITE" id="PS00211">
    <property type="entry name" value="ABC_TRANSPORTER_1"/>
    <property type="match status" value="1"/>
</dbReference>
<proteinExistence type="inferred from homology"/>
<dbReference type="GO" id="GO:0005524">
    <property type="term" value="F:ATP binding"/>
    <property type="evidence" value="ECO:0007669"/>
    <property type="project" value="UniProtKB-KW"/>
</dbReference>
<protein>
    <submittedName>
        <fullName evidence="7">Branched-chain amino acid transport system ATP-binding protein</fullName>
    </submittedName>
</protein>
<sequence length="245" mass="25851">MKITNREVQPIVTPGGSAGTRLALENVSAGYGHVEVLRDISLHVAAGEIVALLGRNGAGKSTTLATIAGLIAPRAGRVILNGEVRTDSTARRVHSGLAYVVEERGVLLGLTAAQNLRLGRGSIEDALSYFPEIEPHLGRTAGLLSGGQQQMLAVARALASNPDVLLIDELSLGLAPMFVQRLLESLRRARDEGVAILLVEQHAQTALNVADRAYVLAQGQVVLTGTAEHLLSDFNRVESAYLGVS</sequence>